<keyword evidence="8" id="KW-0862">Zinc</keyword>
<dbReference type="STRING" id="1163406.A0A0L0NHV8"/>
<name>A0A0L0NHV8_TOLOC</name>
<dbReference type="InterPro" id="IPR036866">
    <property type="entry name" value="RibonucZ/Hydroxyglut_hydro"/>
</dbReference>
<evidence type="ECO:0000256" key="4">
    <source>
        <dbReference type="ARBA" id="ARBA00006759"/>
    </source>
</evidence>
<evidence type="ECO:0000256" key="2">
    <source>
        <dbReference type="ARBA" id="ARBA00001947"/>
    </source>
</evidence>
<keyword evidence="7 11" id="KW-0378">Hydrolase</keyword>
<dbReference type="GO" id="GO:0046872">
    <property type="term" value="F:metal ion binding"/>
    <property type="evidence" value="ECO:0007669"/>
    <property type="project" value="UniProtKB-KW"/>
</dbReference>
<comment type="cofactor">
    <cofactor evidence="2">
        <name>Zn(2+)</name>
        <dbReference type="ChEBI" id="CHEBI:29105"/>
    </cofactor>
</comment>
<evidence type="ECO:0000256" key="8">
    <source>
        <dbReference type="ARBA" id="ARBA00022833"/>
    </source>
</evidence>
<organism evidence="11 12">
    <name type="scientific">Tolypocladium ophioglossoides (strain CBS 100239)</name>
    <name type="common">Snaketongue truffleclub</name>
    <name type="synonym">Elaphocordyceps ophioglossoides</name>
    <dbReference type="NCBI Taxonomy" id="1163406"/>
    <lineage>
        <taxon>Eukaryota</taxon>
        <taxon>Fungi</taxon>
        <taxon>Dikarya</taxon>
        <taxon>Ascomycota</taxon>
        <taxon>Pezizomycotina</taxon>
        <taxon>Sordariomycetes</taxon>
        <taxon>Hypocreomycetidae</taxon>
        <taxon>Hypocreales</taxon>
        <taxon>Ophiocordycipitaceae</taxon>
        <taxon>Tolypocladium</taxon>
    </lineage>
</organism>
<dbReference type="EMBL" id="LFRF01000003">
    <property type="protein sequence ID" value="KND93618.1"/>
    <property type="molecule type" value="Genomic_DNA"/>
</dbReference>
<dbReference type="PANTHER" id="PTHR11935">
    <property type="entry name" value="BETA LACTAMASE DOMAIN"/>
    <property type="match status" value="1"/>
</dbReference>
<reference evidence="11 12" key="1">
    <citation type="journal article" date="2015" name="BMC Genomics">
        <title>The genome of the truffle-parasite Tolypocladium ophioglossoides and the evolution of antifungal peptaibiotics.</title>
        <authorList>
            <person name="Quandt C.A."/>
            <person name="Bushley K.E."/>
            <person name="Spatafora J.W."/>
        </authorList>
    </citation>
    <scope>NUCLEOTIDE SEQUENCE [LARGE SCALE GENOMIC DNA]</scope>
    <source>
        <strain evidence="11 12">CBS 100239</strain>
    </source>
</reference>
<keyword evidence="6" id="KW-0479">Metal-binding</keyword>
<evidence type="ECO:0000313" key="12">
    <source>
        <dbReference type="Proteomes" id="UP000036947"/>
    </source>
</evidence>
<dbReference type="Gene3D" id="3.60.15.10">
    <property type="entry name" value="Ribonuclease Z/Hydroxyacylglutathione hydrolase-like"/>
    <property type="match status" value="1"/>
</dbReference>
<dbReference type="Pfam" id="PF00753">
    <property type="entry name" value="Lactamase_B"/>
    <property type="match status" value="2"/>
</dbReference>
<dbReference type="GO" id="GO:0004416">
    <property type="term" value="F:hydroxyacylglutathione hydrolase activity"/>
    <property type="evidence" value="ECO:0007669"/>
    <property type="project" value="UniProtKB-EC"/>
</dbReference>
<evidence type="ECO:0000256" key="5">
    <source>
        <dbReference type="ARBA" id="ARBA00011917"/>
    </source>
</evidence>
<evidence type="ECO:0000256" key="9">
    <source>
        <dbReference type="ARBA" id="ARBA00031044"/>
    </source>
</evidence>
<dbReference type="CDD" id="cd07723">
    <property type="entry name" value="hydroxyacylglutathione_hydrolase_MBL-fold"/>
    <property type="match status" value="1"/>
</dbReference>
<feature type="domain" description="Metallo-beta-lactamase" evidence="10">
    <location>
        <begin position="47"/>
        <end position="230"/>
    </location>
</feature>
<dbReference type="UniPathway" id="UPA00619">
    <property type="reaction ID" value="UER00676"/>
</dbReference>
<evidence type="ECO:0000256" key="6">
    <source>
        <dbReference type="ARBA" id="ARBA00022723"/>
    </source>
</evidence>
<comment type="similarity">
    <text evidence="4">Belongs to the metallo-beta-lactamase superfamily. Glyoxalase II family.</text>
</comment>
<keyword evidence="12" id="KW-1185">Reference proteome</keyword>
<comment type="pathway">
    <text evidence="3">Secondary metabolite metabolism; methylglyoxal degradation; (R)-lactate from methylglyoxal: step 2/2.</text>
</comment>
<gene>
    <name evidence="11" type="ORF">TOPH_01780</name>
</gene>
<evidence type="ECO:0000256" key="1">
    <source>
        <dbReference type="ARBA" id="ARBA00001623"/>
    </source>
</evidence>
<dbReference type="InterPro" id="IPR035680">
    <property type="entry name" value="Clx_II_MBL"/>
</dbReference>
<sequence length="309" mass="34043">MNRFIPRRPFHKQKFKILLSAAFVYDQFAASHAMHIQSIPMWSGSSNNYAYLVVDDKSKDAVIIDPANPPEYAAIDGLGLRIVCADGCGRVAPILKDAIKAGKINLKAIVNTHSHWDHAGGNSQMLDDLGTPQLDIIGGRDCQAVTKTPAHGEVFKLGDISVKSLHTPCHTQDSICFYMEDATGKVVFTGDTLFISGCGRFFEGTAAEMDEALNKRLGALPNDTITYPGHEYTRNDVKFAKSVLQSEPVQELQDFAENNQVTTGKFTIGDEKKHNPFMRLEDPAVQKATGATQRADVMGKLRELKNKFK</sequence>
<dbReference type="InterPro" id="IPR032282">
    <property type="entry name" value="HAGH_C"/>
</dbReference>
<protein>
    <recommendedName>
        <fullName evidence="5">hydroxyacylglutathione hydrolase</fullName>
        <ecNumber evidence="5">3.1.2.6</ecNumber>
    </recommendedName>
    <alternativeName>
        <fullName evidence="9">Glyoxalase II</fullName>
    </alternativeName>
</protein>
<dbReference type="InterPro" id="IPR001279">
    <property type="entry name" value="Metallo-B-lactamas"/>
</dbReference>
<dbReference type="SUPFAM" id="SSF56281">
    <property type="entry name" value="Metallo-hydrolase/oxidoreductase"/>
    <property type="match status" value="1"/>
</dbReference>
<evidence type="ECO:0000259" key="10">
    <source>
        <dbReference type="SMART" id="SM00849"/>
    </source>
</evidence>
<dbReference type="EC" id="3.1.2.6" evidence="5"/>
<evidence type="ECO:0000256" key="3">
    <source>
        <dbReference type="ARBA" id="ARBA00004963"/>
    </source>
</evidence>
<dbReference type="OrthoDB" id="515692at2759"/>
<dbReference type="Pfam" id="PF16123">
    <property type="entry name" value="HAGH_C"/>
    <property type="match status" value="1"/>
</dbReference>
<proteinExistence type="inferred from homology"/>
<dbReference type="SMART" id="SM00849">
    <property type="entry name" value="Lactamase_B"/>
    <property type="match status" value="1"/>
</dbReference>
<dbReference type="AlphaFoldDB" id="A0A0L0NHV8"/>
<evidence type="ECO:0000313" key="11">
    <source>
        <dbReference type="EMBL" id="KND93618.1"/>
    </source>
</evidence>
<dbReference type="Proteomes" id="UP000036947">
    <property type="component" value="Unassembled WGS sequence"/>
</dbReference>
<evidence type="ECO:0000256" key="7">
    <source>
        <dbReference type="ARBA" id="ARBA00022801"/>
    </source>
</evidence>
<comment type="caution">
    <text evidence="11">The sequence shown here is derived from an EMBL/GenBank/DDBJ whole genome shotgun (WGS) entry which is preliminary data.</text>
</comment>
<comment type="catalytic activity">
    <reaction evidence="1">
        <text>an S-(2-hydroxyacyl)glutathione + H2O = a 2-hydroxy carboxylate + glutathione + H(+)</text>
        <dbReference type="Rhea" id="RHEA:21864"/>
        <dbReference type="ChEBI" id="CHEBI:15377"/>
        <dbReference type="ChEBI" id="CHEBI:15378"/>
        <dbReference type="ChEBI" id="CHEBI:57925"/>
        <dbReference type="ChEBI" id="CHEBI:58896"/>
        <dbReference type="ChEBI" id="CHEBI:71261"/>
        <dbReference type="EC" id="3.1.2.6"/>
    </reaction>
</comment>
<accession>A0A0L0NHV8</accession>
<dbReference type="PANTHER" id="PTHR11935:SF94">
    <property type="entry name" value="TENZING NORGAY, ISOFORM C"/>
    <property type="match status" value="1"/>
</dbReference>